<dbReference type="InterPro" id="IPR036291">
    <property type="entry name" value="NAD(P)-bd_dom_sf"/>
</dbReference>
<dbReference type="Pfam" id="PF01370">
    <property type="entry name" value="Epimerase"/>
    <property type="match status" value="1"/>
</dbReference>
<proteinExistence type="predicted"/>
<organism evidence="2 3">
    <name type="scientific">Orlajensenia leifsoniae</name>
    <dbReference type="NCBI Taxonomy" id="2561933"/>
    <lineage>
        <taxon>Bacteria</taxon>
        <taxon>Bacillati</taxon>
        <taxon>Actinomycetota</taxon>
        <taxon>Actinomycetes</taxon>
        <taxon>Micrococcales</taxon>
        <taxon>Microbacteriaceae</taxon>
        <taxon>Orlajensenia</taxon>
    </lineage>
</organism>
<sequence>MKILVLGGTAWLSREVASTFIGRGHEVTCVARGSSVPDGARLVNADRDAEDALRPVLGERWDAVVDVARQPGHVRRAVRDLEDAASSYVFVSTVNVYASHHDVGADEEAPLLEPLAADSFTDPELYGSAKVACEHAVLDSFGADRSLIARAGLIGGPGDHTHRTTYWPWRFAHPARKNTVLVPDAPELPTAVIDVRDLAEWLVRSAERRFTGVFNATGPVVSFDEQLAAAREAADSTAEAVRAPEQWLRDHDVVEWAGARSLPLWLADRSWYGFSSRSNSRASAAGLALRPLVQTLRDGLAAQMDAASGDLTSGLTDDEERALLDELTHS</sequence>
<feature type="domain" description="NAD-dependent epimerase/dehydratase" evidence="1">
    <location>
        <begin position="3"/>
        <end position="208"/>
    </location>
</feature>
<comment type="caution">
    <text evidence="2">The sequence shown here is derived from an EMBL/GenBank/DDBJ whole genome shotgun (WGS) entry which is preliminary data.</text>
</comment>
<dbReference type="InterPro" id="IPR001509">
    <property type="entry name" value="Epimerase_deHydtase"/>
</dbReference>
<reference evidence="2 3" key="1">
    <citation type="journal article" date="2018" name="J. Microbiol.">
        <title>Leifsonia flava sp. nov., a novel actinobacterium isolated from the rhizosphere of Aquilegia viridiflora.</title>
        <authorList>
            <person name="Cai Y."/>
            <person name="Tao W.Z."/>
            <person name="Ma Y.J."/>
            <person name="Cheng J."/>
            <person name="Zhang M.Y."/>
            <person name="Zhang Y.X."/>
        </authorList>
    </citation>
    <scope>NUCLEOTIDE SEQUENCE [LARGE SCALE GENOMIC DNA]</scope>
    <source>
        <strain evidence="2 3">SYP-B2174</strain>
    </source>
</reference>
<protein>
    <submittedName>
        <fullName evidence="2">NAD-dependent epimerase/dehydratase family protein</fullName>
    </submittedName>
</protein>
<dbReference type="Proteomes" id="UP000298127">
    <property type="component" value="Unassembled WGS sequence"/>
</dbReference>
<dbReference type="RefSeq" id="WP_135121227.1">
    <property type="nucleotide sequence ID" value="NZ_SPQZ01000006.1"/>
</dbReference>
<gene>
    <name evidence="2" type="ORF">E4M00_14600</name>
</gene>
<accession>A0A4Y9QS05</accession>
<dbReference type="Gene3D" id="3.40.50.720">
    <property type="entry name" value="NAD(P)-binding Rossmann-like Domain"/>
    <property type="match status" value="1"/>
</dbReference>
<dbReference type="AlphaFoldDB" id="A0A4Y9QS05"/>
<evidence type="ECO:0000259" key="1">
    <source>
        <dbReference type="Pfam" id="PF01370"/>
    </source>
</evidence>
<name>A0A4Y9QS05_9MICO</name>
<evidence type="ECO:0000313" key="2">
    <source>
        <dbReference type="EMBL" id="TFV95281.1"/>
    </source>
</evidence>
<dbReference type="SUPFAM" id="SSF51735">
    <property type="entry name" value="NAD(P)-binding Rossmann-fold domains"/>
    <property type="match status" value="1"/>
</dbReference>
<dbReference type="EMBL" id="SPQZ01000006">
    <property type="protein sequence ID" value="TFV95281.1"/>
    <property type="molecule type" value="Genomic_DNA"/>
</dbReference>
<evidence type="ECO:0000313" key="3">
    <source>
        <dbReference type="Proteomes" id="UP000298127"/>
    </source>
</evidence>
<keyword evidence="3" id="KW-1185">Reference proteome</keyword>